<keyword evidence="2" id="KW-0949">S-adenosyl-L-methionine</keyword>
<comment type="cofactor">
    <cofactor evidence="1">
        <name>[4Fe-4S] cluster</name>
        <dbReference type="ChEBI" id="CHEBI:49883"/>
    </cofactor>
</comment>
<protein>
    <recommendedName>
        <fullName evidence="6">Radical SAM core domain-containing protein</fullName>
    </recommendedName>
</protein>
<dbReference type="InterPro" id="IPR013785">
    <property type="entry name" value="Aldolase_TIM"/>
</dbReference>
<dbReference type="PANTHER" id="PTHR11228:SF7">
    <property type="entry name" value="PQQA PEPTIDE CYCLASE"/>
    <property type="match status" value="1"/>
</dbReference>
<dbReference type="PROSITE" id="PS51918">
    <property type="entry name" value="RADICAL_SAM"/>
    <property type="match status" value="1"/>
</dbReference>
<dbReference type="CDD" id="cd21109">
    <property type="entry name" value="SPASM"/>
    <property type="match status" value="1"/>
</dbReference>
<dbReference type="SUPFAM" id="SSF102114">
    <property type="entry name" value="Radical SAM enzymes"/>
    <property type="match status" value="1"/>
</dbReference>
<evidence type="ECO:0000256" key="4">
    <source>
        <dbReference type="ARBA" id="ARBA00023004"/>
    </source>
</evidence>
<organism evidence="7 8">
    <name type="scientific">Roseateles depolymerans</name>
    <dbReference type="NCBI Taxonomy" id="76731"/>
    <lineage>
        <taxon>Bacteria</taxon>
        <taxon>Pseudomonadati</taxon>
        <taxon>Pseudomonadota</taxon>
        <taxon>Betaproteobacteria</taxon>
        <taxon>Burkholderiales</taxon>
        <taxon>Sphaerotilaceae</taxon>
        <taxon>Roseateles</taxon>
    </lineage>
</organism>
<gene>
    <name evidence="7" type="ORF">DI603_13460</name>
</gene>
<evidence type="ECO:0000259" key="6">
    <source>
        <dbReference type="PROSITE" id="PS51918"/>
    </source>
</evidence>
<evidence type="ECO:0000313" key="8">
    <source>
        <dbReference type="Proteomes" id="UP000249633"/>
    </source>
</evidence>
<name>A0A2W5DP72_9BURK</name>
<evidence type="ECO:0000256" key="2">
    <source>
        <dbReference type="ARBA" id="ARBA00022691"/>
    </source>
</evidence>
<dbReference type="Gene3D" id="3.20.20.70">
    <property type="entry name" value="Aldolase class I"/>
    <property type="match status" value="1"/>
</dbReference>
<keyword evidence="3" id="KW-0479">Metal-binding</keyword>
<dbReference type="GO" id="GO:0003824">
    <property type="term" value="F:catalytic activity"/>
    <property type="evidence" value="ECO:0007669"/>
    <property type="project" value="InterPro"/>
</dbReference>
<proteinExistence type="predicted"/>
<accession>A0A2W5DP72</accession>
<dbReference type="SFLD" id="SFLDG01067">
    <property type="entry name" value="SPASM/twitch_domain_containing"/>
    <property type="match status" value="1"/>
</dbReference>
<evidence type="ECO:0000256" key="3">
    <source>
        <dbReference type="ARBA" id="ARBA00022723"/>
    </source>
</evidence>
<dbReference type="GO" id="GO:0051536">
    <property type="term" value="F:iron-sulfur cluster binding"/>
    <property type="evidence" value="ECO:0007669"/>
    <property type="project" value="UniProtKB-KW"/>
</dbReference>
<feature type="domain" description="Radical SAM core" evidence="6">
    <location>
        <begin position="18"/>
        <end position="231"/>
    </location>
</feature>
<dbReference type="InterPro" id="IPR007197">
    <property type="entry name" value="rSAM"/>
</dbReference>
<comment type="caution">
    <text evidence="7">The sequence shown here is derived from an EMBL/GenBank/DDBJ whole genome shotgun (WGS) entry which is preliminary data.</text>
</comment>
<dbReference type="SFLD" id="SFLDS00029">
    <property type="entry name" value="Radical_SAM"/>
    <property type="match status" value="1"/>
</dbReference>
<evidence type="ECO:0000256" key="5">
    <source>
        <dbReference type="ARBA" id="ARBA00023014"/>
    </source>
</evidence>
<dbReference type="Pfam" id="PF04055">
    <property type="entry name" value="Radical_SAM"/>
    <property type="match status" value="1"/>
</dbReference>
<dbReference type="PANTHER" id="PTHR11228">
    <property type="entry name" value="RADICAL SAM DOMAIN PROTEIN"/>
    <property type="match status" value="1"/>
</dbReference>
<dbReference type="InterPro" id="IPR058240">
    <property type="entry name" value="rSAM_sf"/>
</dbReference>
<dbReference type="GO" id="GO:0046872">
    <property type="term" value="F:metal ion binding"/>
    <property type="evidence" value="ECO:0007669"/>
    <property type="project" value="UniProtKB-KW"/>
</dbReference>
<dbReference type="Proteomes" id="UP000249633">
    <property type="component" value="Unassembled WGS sequence"/>
</dbReference>
<keyword evidence="5" id="KW-0411">Iron-sulfur</keyword>
<evidence type="ECO:0000313" key="7">
    <source>
        <dbReference type="EMBL" id="PZP30937.1"/>
    </source>
</evidence>
<dbReference type="EMBL" id="QFOD01000012">
    <property type="protein sequence ID" value="PZP30937.1"/>
    <property type="molecule type" value="Genomic_DNA"/>
</dbReference>
<sequence>MASSSVISLQGRDLAPPLAALPLLTLYLTERCNSRCISCDYWRHGRRDLDPQVLDRLLPDLLQRGTRVVQFSGGEPLLHPHWPLLAERLRAAGLKLWLLTAGLALAKQADAVAASFERVIVSMDGASAESYAAIRGVKAFEAVCDGVRALAARGRPATLRVTVQRANHTQLPAFVALARELGAGGVSFLPADVGHAEAFGRAPDLPDQAVPPLAVPADELPALAATLMRLERDEAAAFADGFILESPAKLRRLHAYFAALAGLGEWPAVRCNAPEFSAVVEADGRARPCFFIAGPTPPALPLGEALDGAAMRGLRADIAAGRRAECGRCVCSKWLDLGRPEVWA</sequence>
<reference evidence="7 8" key="1">
    <citation type="submission" date="2017-08" db="EMBL/GenBank/DDBJ databases">
        <title>Infants hospitalized years apart are colonized by the same room-sourced microbial strains.</title>
        <authorList>
            <person name="Brooks B."/>
            <person name="Olm M.R."/>
            <person name="Firek B.A."/>
            <person name="Baker R."/>
            <person name="Thomas B.C."/>
            <person name="Morowitz M.J."/>
            <person name="Banfield J.F."/>
        </authorList>
    </citation>
    <scope>NUCLEOTIDE SEQUENCE [LARGE SCALE GENOMIC DNA]</scope>
    <source>
        <strain evidence="7">S2_012_000_R2_81</strain>
    </source>
</reference>
<evidence type="ECO:0000256" key="1">
    <source>
        <dbReference type="ARBA" id="ARBA00001966"/>
    </source>
</evidence>
<dbReference type="InterPro" id="IPR050377">
    <property type="entry name" value="Radical_SAM_PqqE_MftC-like"/>
</dbReference>
<keyword evidence="4" id="KW-0408">Iron</keyword>
<dbReference type="CDD" id="cd01335">
    <property type="entry name" value="Radical_SAM"/>
    <property type="match status" value="1"/>
</dbReference>
<dbReference type="AlphaFoldDB" id="A0A2W5DP72"/>